<dbReference type="AlphaFoldDB" id="A0A370TTD6"/>
<feature type="signal peptide" evidence="2">
    <location>
        <begin position="1"/>
        <end position="16"/>
    </location>
</feature>
<proteinExistence type="predicted"/>
<evidence type="ECO:0000256" key="2">
    <source>
        <dbReference type="SAM" id="SignalP"/>
    </source>
</evidence>
<keyword evidence="2" id="KW-0732">Signal</keyword>
<evidence type="ECO:0000313" key="3">
    <source>
        <dbReference type="EMBL" id="RDL38796.1"/>
    </source>
</evidence>
<feature type="region of interest" description="Disordered" evidence="1">
    <location>
        <begin position="66"/>
        <end position="129"/>
    </location>
</feature>
<dbReference type="Proteomes" id="UP000254866">
    <property type="component" value="Unassembled WGS sequence"/>
</dbReference>
<name>A0A370TTD6_9HELO</name>
<protein>
    <submittedName>
        <fullName evidence="3">Uncharacterized protein</fullName>
    </submittedName>
</protein>
<feature type="chain" id="PRO_5016901320" evidence="2">
    <location>
        <begin position="17"/>
        <end position="137"/>
    </location>
</feature>
<gene>
    <name evidence="3" type="ORF">BP5553_03136</name>
</gene>
<reference evidence="3 4" key="1">
    <citation type="journal article" date="2018" name="IMA Fungus">
        <title>IMA Genome-F 9: Draft genome sequence of Annulohypoxylon stygium, Aspergillus mulundensis, Berkeleyomyces basicola (syn. Thielaviopsis basicola), Ceratocystis smalleyi, two Cercospora beticola strains, Coleophoma cylindrospora, Fusarium fracticaudum, Phialophora cf. hyalina, and Morchella septimelata.</title>
        <authorList>
            <person name="Wingfield B.D."/>
            <person name="Bills G.F."/>
            <person name="Dong Y."/>
            <person name="Huang W."/>
            <person name="Nel W.J."/>
            <person name="Swalarsk-Parry B.S."/>
            <person name="Vaghefi N."/>
            <person name="Wilken P.M."/>
            <person name="An Z."/>
            <person name="de Beer Z.W."/>
            <person name="De Vos L."/>
            <person name="Chen L."/>
            <person name="Duong T.A."/>
            <person name="Gao Y."/>
            <person name="Hammerbacher A."/>
            <person name="Kikkert J.R."/>
            <person name="Li Y."/>
            <person name="Li H."/>
            <person name="Li K."/>
            <person name="Li Q."/>
            <person name="Liu X."/>
            <person name="Ma X."/>
            <person name="Naidoo K."/>
            <person name="Pethybridge S.J."/>
            <person name="Sun J."/>
            <person name="Steenkamp E.T."/>
            <person name="van der Nest M.A."/>
            <person name="van Wyk S."/>
            <person name="Wingfield M.J."/>
            <person name="Xiong C."/>
            <person name="Yue Q."/>
            <person name="Zhang X."/>
        </authorList>
    </citation>
    <scope>NUCLEOTIDE SEQUENCE [LARGE SCALE GENOMIC DNA]</scope>
    <source>
        <strain evidence="3 4">BP 5553</strain>
    </source>
</reference>
<feature type="compositionally biased region" description="Polar residues" evidence="1">
    <location>
        <begin position="109"/>
        <end position="121"/>
    </location>
</feature>
<feature type="compositionally biased region" description="Basic and acidic residues" evidence="1">
    <location>
        <begin position="79"/>
        <end position="102"/>
    </location>
</feature>
<comment type="caution">
    <text evidence="3">The sequence shown here is derived from an EMBL/GenBank/DDBJ whole genome shotgun (WGS) entry which is preliminary data.</text>
</comment>
<organism evidence="3 4">
    <name type="scientific">Venustampulla echinocandica</name>
    <dbReference type="NCBI Taxonomy" id="2656787"/>
    <lineage>
        <taxon>Eukaryota</taxon>
        <taxon>Fungi</taxon>
        <taxon>Dikarya</taxon>
        <taxon>Ascomycota</taxon>
        <taxon>Pezizomycotina</taxon>
        <taxon>Leotiomycetes</taxon>
        <taxon>Helotiales</taxon>
        <taxon>Pleuroascaceae</taxon>
        <taxon>Venustampulla</taxon>
    </lineage>
</organism>
<dbReference type="RefSeq" id="XP_031871452.1">
    <property type="nucleotide sequence ID" value="XM_032011759.1"/>
</dbReference>
<dbReference type="GeneID" id="43595985"/>
<sequence length="137" mass="14643">MLLLGSLTTAIPSTWTVVETAAALVSACLPTLGPCLRILKAKLGIQTSRKATLNTTIDLVTIGGNHQHKQGAQHGQHWSRSEPGRFNRIEEETYLDGHKDSNDPGAFNASKTSVSRVSGTSERYDGSGDEVLIGKTV</sequence>
<dbReference type="EMBL" id="NPIC01000002">
    <property type="protein sequence ID" value="RDL38796.1"/>
    <property type="molecule type" value="Genomic_DNA"/>
</dbReference>
<accession>A0A370TTD6</accession>
<keyword evidence="4" id="KW-1185">Reference proteome</keyword>
<evidence type="ECO:0000313" key="4">
    <source>
        <dbReference type="Proteomes" id="UP000254866"/>
    </source>
</evidence>
<evidence type="ECO:0000256" key="1">
    <source>
        <dbReference type="SAM" id="MobiDB-lite"/>
    </source>
</evidence>